<protein>
    <submittedName>
        <fullName evidence="2">Uncharacterized protein</fullName>
    </submittedName>
</protein>
<comment type="caution">
    <text evidence="2">The sequence shown here is derived from an EMBL/GenBank/DDBJ whole genome shotgun (WGS) entry which is preliminary data.</text>
</comment>
<proteinExistence type="predicted"/>
<feature type="signal peptide" evidence="1">
    <location>
        <begin position="1"/>
        <end position="21"/>
    </location>
</feature>
<name>A0A834GGH9_RHOSS</name>
<dbReference type="Proteomes" id="UP000626092">
    <property type="component" value="Unassembled WGS sequence"/>
</dbReference>
<keyword evidence="3" id="KW-1185">Reference proteome</keyword>
<accession>A0A834GGH9</accession>
<organism evidence="2 3">
    <name type="scientific">Rhododendron simsii</name>
    <name type="common">Sims's rhododendron</name>
    <dbReference type="NCBI Taxonomy" id="118357"/>
    <lineage>
        <taxon>Eukaryota</taxon>
        <taxon>Viridiplantae</taxon>
        <taxon>Streptophyta</taxon>
        <taxon>Embryophyta</taxon>
        <taxon>Tracheophyta</taxon>
        <taxon>Spermatophyta</taxon>
        <taxon>Magnoliopsida</taxon>
        <taxon>eudicotyledons</taxon>
        <taxon>Gunneridae</taxon>
        <taxon>Pentapetalae</taxon>
        <taxon>asterids</taxon>
        <taxon>Ericales</taxon>
        <taxon>Ericaceae</taxon>
        <taxon>Ericoideae</taxon>
        <taxon>Rhodoreae</taxon>
        <taxon>Rhododendron</taxon>
    </lineage>
</organism>
<dbReference type="AlphaFoldDB" id="A0A834GGH9"/>
<sequence>MGFAMKLRMIAAALLCFTVEAGPNLKTFTPDHSIPAIMKYSIMGTRLQRNLGQGRLVQLFLPLQRLPVGP</sequence>
<evidence type="ECO:0000256" key="1">
    <source>
        <dbReference type="SAM" id="SignalP"/>
    </source>
</evidence>
<keyword evidence="1" id="KW-0732">Signal</keyword>
<gene>
    <name evidence="2" type="ORF">RHSIM_Rhsim08G0023900</name>
</gene>
<evidence type="ECO:0000313" key="3">
    <source>
        <dbReference type="Proteomes" id="UP000626092"/>
    </source>
</evidence>
<feature type="chain" id="PRO_5032548454" evidence="1">
    <location>
        <begin position="22"/>
        <end position="70"/>
    </location>
</feature>
<reference evidence="2" key="1">
    <citation type="submission" date="2019-11" db="EMBL/GenBank/DDBJ databases">
        <authorList>
            <person name="Liu Y."/>
            <person name="Hou J."/>
            <person name="Li T.-Q."/>
            <person name="Guan C.-H."/>
            <person name="Wu X."/>
            <person name="Wu H.-Z."/>
            <person name="Ling F."/>
            <person name="Zhang R."/>
            <person name="Shi X.-G."/>
            <person name="Ren J.-P."/>
            <person name="Chen E.-F."/>
            <person name="Sun J.-M."/>
        </authorList>
    </citation>
    <scope>NUCLEOTIDE SEQUENCE</scope>
    <source>
        <strain evidence="2">Adult_tree_wgs_1</strain>
        <tissue evidence="2">Leaves</tissue>
    </source>
</reference>
<evidence type="ECO:0000313" key="2">
    <source>
        <dbReference type="EMBL" id="KAF7134667.1"/>
    </source>
</evidence>
<dbReference type="EMBL" id="WJXA01000008">
    <property type="protein sequence ID" value="KAF7134667.1"/>
    <property type="molecule type" value="Genomic_DNA"/>
</dbReference>